<feature type="chain" id="PRO_5026898532" evidence="1">
    <location>
        <begin position="22"/>
        <end position="189"/>
    </location>
</feature>
<organism evidence="2">
    <name type="scientific">Akkermansia muciniphila</name>
    <dbReference type="NCBI Taxonomy" id="239935"/>
    <lineage>
        <taxon>Bacteria</taxon>
        <taxon>Pseudomonadati</taxon>
        <taxon>Verrucomicrobiota</taxon>
        <taxon>Verrucomicrobiia</taxon>
        <taxon>Verrucomicrobiales</taxon>
        <taxon>Akkermansiaceae</taxon>
        <taxon>Akkermansia</taxon>
    </lineage>
</organism>
<dbReference type="AlphaFoldDB" id="A0A6N2RJ50"/>
<gene>
    <name evidence="2" type="ORF">AMLFYP55_01648</name>
</gene>
<accession>A0A6N2RJ50</accession>
<keyword evidence="1" id="KW-0732">Signal</keyword>
<protein>
    <submittedName>
        <fullName evidence="2">Uncharacterized protein</fullName>
    </submittedName>
</protein>
<sequence>MRMPLNFLLLCPVLFALSGAAQDVGAPGMPNVDLETPSGQKLAAEKATIRKFFVLLYLAVLLPVVENQGEVFKEKDLYPLILAAFPEQELKECPQKLQKLMNARVQALKEAADGKRDLQSEPFNPEDPEVLAFLAEYGMEDMCRQALNWMEREVNARGNMDQDSFAQAFKQFRDHVRSGRLVMPETVEE</sequence>
<dbReference type="EMBL" id="CACRSS010000002">
    <property type="protein sequence ID" value="VYS80674.1"/>
    <property type="molecule type" value="Genomic_DNA"/>
</dbReference>
<reference evidence="2" key="1">
    <citation type="submission" date="2019-11" db="EMBL/GenBank/DDBJ databases">
        <authorList>
            <person name="Feng L."/>
        </authorList>
    </citation>
    <scope>NUCLEOTIDE SEQUENCE</scope>
    <source>
        <strain evidence="2">AMuciniphilaLFYP55</strain>
    </source>
</reference>
<dbReference type="RefSeq" id="WP_146017941.1">
    <property type="nucleotide sequence ID" value="NZ_CACRSS010000002.1"/>
</dbReference>
<name>A0A6N2RJ50_9BACT</name>
<feature type="signal peptide" evidence="1">
    <location>
        <begin position="1"/>
        <end position="21"/>
    </location>
</feature>
<proteinExistence type="predicted"/>
<evidence type="ECO:0000313" key="2">
    <source>
        <dbReference type="EMBL" id="VYS80674.1"/>
    </source>
</evidence>
<dbReference type="OrthoDB" id="198740at2"/>
<evidence type="ECO:0000256" key="1">
    <source>
        <dbReference type="SAM" id="SignalP"/>
    </source>
</evidence>